<reference evidence="1 8" key="2">
    <citation type="submission" date="2020-02" db="EMBL/GenBank/DDBJ databases">
        <authorList>
            <consortium name="PulseNet: The National Subtyping Network for Foodborne Disease Surveillance"/>
            <person name="Tarr C.L."/>
            <person name="Trees E."/>
            <person name="Katz L.S."/>
            <person name="Carleton-Romer H.A."/>
            <person name="Stroika S."/>
            <person name="Kucerova Z."/>
            <person name="Roache K.F."/>
            <person name="Sabol A.L."/>
            <person name="Besser J."/>
            <person name="Gerner-Smidt P."/>
        </authorList>
    </citation>
    <scope>NUCLEOTIDE SEQUENCE [LARGE SCALE GENOMIC DNA]</scope>
    <source>
        <strain evidence="1 8">2014C-3796</strain>
    </source>
</reference>
<evidence type="ECO:0000313" key="3">
    <source>
        <dbReference type="EMBL" id="STK45308.1"/>
    </source>
</evidence>
<dbReference type="Proteomes" id="UP000254079">
    <property type="component" value="Unassembled WGS sequence"/>
</dbReference>
<organism evidence="1 8">
    <name type="scientific">Escherichia coli</name>
    <dbReference type="NCBI Taxonomy" id="562"/>
    <lineage>
        <taxon>Bacteria</taxon>
        <taxon>Pseudomonadati</taxon>
        <taxon>Pseudomonadota</taxon>
        <taxon>Gammaproteobacteria</taxon>
        <taxon>Enterobacterales</taxon>
        <taxon>Enterobacteriaceae</taxon>
        <taxon>Escherichia</taxon>
    </lineage>
</organism>
<evidence type="ECO:0000313" key="8">
    <source>
        <dbReference type="Proteomes" id="UP000521994"/>
    </source>
</evidence>
<gene>
    <name evidence="1" type="ORF">BG944_003328</name>
    <name evidence="3" type="ORF">NCTC8179_00360</name>
    <name evidence="4" type="ORF">NCTC8333_02175</name>
    <name evidence="2" type="ORF">NCTC8622_04265</name>
</gene>
<sequence>MTEFSKLLSGLKLPSWLNKGDPARLLRGSVKFWSQVYGWITWPLKQFDPLVCPEPLLNLIAWERDIDRFKGEPLDIFRKRVSYAFINAQQAGEVAGFIAIFERLGIGYVELLERQDGLDWDVIVVRVTSSQVAENGDLLLEIIRKYGRTCRRYQFEVIDTLPLNINIGWYQGEYICWPATLGDVNNQSEATYSASLK</sequence>
<protein>
    <submittedName>
        <fullName evidence="1">Uncharacterized protein</fullName>
    </submittedName>
</protein>
<reference evidence="5 6" key="1">
    <citation type="submission" date="2018-06" db="EMBL/GenBank/DDBJ databases">
        <authorList>
            <consortium name="Pathogen Informatics"/>
            <person name="Doyle S."/>
        </authorList>
    </citation>
    <scope>NUCLEOTIDE SEQUENCE [LARGE SCALE GENOMIC DNA]</scope>
    <source>
        <strain evidence="3 7">NCTC8179</strain>
        <strain evidence="4 6">NCTC8333</strain>
        <strain evidence="2 5">NCTC8622</strain>
    </source>
</reference>
<evidence type="ECO:0000313" key="5">
    <source>
        <dbReference type="Proteomes" id="UP000254079"/>
    </source>
</evidence>
<evidence type="ECO:0000313" key="4">
    <source>
        <dbReference type="EMBL" id="STM23258.1"/>
    </source>
</evidence>
<dbReference type="EMBL" id="AASXRC010000017">
    <property type="protein sequence ID" value="EFI0214127.1"/>
    <property type="molecule type" value="Genomic_DNA"/>
</dbReference>
<dbReference type="Proteomes" id="UP000521994">
    <property type="component" value="Unassembled WGS sequence"/>
</dbReference>
<evidence type="ECO:0000313" key="2">
    <source>
        <dbReference type="EMBL" id="STI85187.1"/>
    </source>
</evidence>
<dbReference type="EMBL" id="UGEB01000001">
    <property type="protein sequence ID" value="STK45308.1"/>
    <property type="molecule type" value="Genomic_DNA"/>
</dbReference>
<dbReference type="EMBL" id="UGFE01000002">
    <property type="protein sequence ID" value="STM23258.1"/>
    <property type="molecule type" value="Genomic_DNA"/>
</dbReference>
<evidence type="ECO:0000313" key="6">
    <source>
        <dbReference type="Proteomes" id="UP000254718"/>
    </source>
</evidence>
<proteinExistence type="predicted"/>
<evidence type="ECO:0000313" key="1">
    <source>
        <dbReference type="EMBL" id="EFI0214127.1"/>
    </source>
</evidence>
<dbReference type="EMBL" id="UGCP01000002">
    <property type="protein sequence ID" value="STI85187.1"/>
    <property type="molecule type" value="Genomic_DNA"/>
</dbReference>
<accession>A0A0F3TAM5</accession>
<dbReference type="InterPro" id="IPR006521">
    <property type="entry name" value="Tail_protein_I"/>
</dbReference>
<name>A0A0F3TAM5_ECOLX</name>
<dbReference type="Pfam" id="PF09684">
    <property type="entry name" value="Tail_P2_I"/>
    <property type="match status" value="1"/>
</dbReference>
<dbReference type="RefSeq" id="WP_000134372.1">
    <property type="nucleotide sequence ID" value="NZ_BFZT01000150.1"/>
</dbReference>
<evidence type="ECO:0000313" key="7">
    <source>
        <dbReference type="Proteomes" id="UP000255543"/>
    </source>
</evidence>
<dbReference type="AlphaFoldDB" id="A0A0F3TAM5"/>
<dbReference type="Proteomes" id="UP000255543">
    <property type="component" value="Unassembled WGS sequence"/>
</dbReference>
<dbReference type="Proteomes" id="UP000254718">
    <property type="component" value="Unassembled WGS sequence"/>
</dbReference>